<comment type="subcellular location">
    <subcellularLocation>
        <location evidence="1">Periplasm</location>
    </subcellularLocation>
</comment>
<evidence type="ECO:0000256" key="3">
    <source>
        <dbReference type="ARBA" id="ARBA00022448"/>
    </source>
</evidence>
<dbReference type="GO" id="GO:0140104">
    <property type="term" value="F:molecular carrier activity"/>
    <property type="evidence" value="ECO:0007669"/>
    <property type="project" value="InterPro"/>
</dbReference>
<dbReference type="GO" id="GO:1902358">
    <property type="term" value="P:sulfate transmembrane transport"/>
    <property type="evidence" value="ECO:0007669"/>
    <property type="project" value="InterPro"/>
</dbReference>
<dbReference type="EMBL" id="JACIEM010000006">
    <property type="protein sequence ID" value="MBB4005364.1"/>
    <property type="molecule type" value="Genomic_DNA"/>
</dbReference>
<dbReference type="RefSeq" id="WP_183210929.1">
    <property type="nucleotide sequence ID" value="NZ_JAAAMM010000006.1"/>
</dbReference>
<dbReference type="PROSITE" id="PS51257">
    <property type="entry name" value="PROKAR_LIPOPROTEIN"/>
    <property type="match status" value="1"/>
</dbReference>
<accession>A0A7W6HHM2</accession>
<feature type="chain" id="PRO_5030524903" evidence="6">
    <location>
        <begin position="24"/>
        <end position="267"/>
    </location>
</feature>
<keyword evidence="3" id="KW-0813">Transport</keyword>
<keyword evidence="4 6" id="KW-0732">Signal</keyword>
<comment type="caution">
    <text evidence="7">The sequence shown here is derived from an EMBL/GenBank/DDBJ whole genome shotgun (WGS) entry which is preliminary data.</text>
</comment>
<dbReference type="Gene3D" id="3.40.190.10">
    <property type="entry name" value="Periplasmic binding protein-like II"/>
    <property type="match status" value="2"/>
</dbReference>
<gene>
    <name evidence="7" type="ORF">GGR03_004463</name>
</gene>
<proteinExistence type="inferred from homology"/>
<dbReference type="InterPro" id="IPR005669">
    <property type="entry name" value="Thiosulph/SO4-bd"/>
</dbReference>
<dbReference type="SUPFAM" id="SSF53850">
    <property type="entry name" value="Periplasmic binding protein-like II"/>
    <property type="match status" value="1"/>
</dbReference>
<dbReference type="Pfam" id="PF13531">
    <property type="entry name" value="SBP_bac_11"/>
    <property type="match status" value="1"/>
</dbReference>
<dbReference type="PANTHER" id="PTHR30368">
    <property type="entry name" value="SULFATE-BINDING PROTEIN"/>
    <property type="match status" value="1"/>
</dbReference>
<protein>
    <submittedName>
        <fullName evidence="7">Accessory colonization factor AcfC</fullName>
    </submittedName>
</protein>
<organism evidence="7 8">
    <name type="scientific">Aurantimonas endophytica</name>
    <dbReference type="NCBI Taxonomy" id="1522175"/>
    <lineage>
        <taxon>Bacteria</taxon>
        <taxon>Pseudomonadati</taxon>
        <taxon>Pseudomonadota</taxon>
        <taxon>Alphaproteobacteria</taxon>
        <taxon>Hyphomicrobiales</taxon>
        <taxon>Aurantimonadaceae</taxon>
        <taxon>Aurantimonas</taxon>
    </lineage>
</organism>
<dbReference type="Proteomes" id="UP000588647">
    <property type="component" value="Unassembled WGS sequence"/>
</dbReference>
<dbReference type="PANTHER" id="PTHR30368:SF2">
    <property type="entry name" value="SULFATE-BINDING PROTEIN"/>
    <property type="match status" value="1"/>
</dbReference>
<evidence type="ECO:0000256" key="6">
    <source>
        <dbReference type="SAM" id="SignalP"/>
    </source>
</evidence>
<sequence length="267" mass="29106">MSRLPILATAAFLGACVTAQAQATVLFDPAIKHEPRDGVVRLYGAGGPHTAFKKVADLWMRQTGNEVVITAGPEGTWSQKAQGDADIIWGTSEQSMTAFLQTYKTFSSNQVEPIYVRPTVIAVRKGNPKSIAGFDDLLKDGMRIVVTEGSGVANTSGTGTWEDVAGRLGRLSDIGQFRRNIVSFSTGSGASFKAFQDLEADAWITWPDWTVTKADVLDAVPIEDDRRIWRDLNLAVAPDGDPQAREFADFLVTPEAQALMRTEGWER</sequence>
<name>A0A7W6HHM2_9HYPH</name>
<keyword evidence="5" id="KW-0574">Periplasm</keyword>
<comment type="similarity">
    <text evidence="2">Belongs to the prokaryotic sulfate-binding protein family.</text>
</comment>
<reference evidence="7 8" key="1">
    <citation type="submission" date="2020-08" db="EMBL/GenBank/DDBJ databases">
        <title>Genomic Encyclopedia of Type Strains, Phase IV (KMG-IV): sequencing the most valuable type-strain genomes for metagenomic binning, comparative biology and taxonomic classification.</title>
        <authorList>
            <person name="Goeker M."/>
        </authorList>
    </citation>
    <scope>NUCLEOTIDE SEQUENCE [LARGE SCALE GENOMIC DNA]</scope>
    <source>
        <strain evidence="7 8">DSM 103570</strain>
    </source>
</reference>
<dbReference type="AlphaFoldDB" id="A0A7W6HHM2"/>
<evidence type="ECO:0000256" key="2">
    <source>
        <dbReference type="ARBA" id="ARBA00006099"/>
    </source>
</evidence>
<feature type="signal peptide" evidence="6">
    <location>
        <begin position="1"/>
        <end position="23"/>
    </location>
</feature>
<evidence type="ECO:0000313" key="8">
    <source>
        <dbReference type="Proteomes" id="UP000588647"/>
    </source>
</evidence>
<evidence type="ECO:0000256" key="1">
    <source>
        <dbReference type="ARBA" id="ARBA00004418"/>
    </source>
</evidence>
<dbReference type="CDD" id="cd13519">
    <property type="entry name" value="PBP2_PEB3_AcfC"/>
    <property type="match status" value="1"/>
</dbReference>
<evidence type="ECO:0000256" key="4">
    <source>
        <dbReference type="ARBA" id="ARBA00022729"/>
    </source>
</evidence>
<evidence type="ECO:0000256" key="5">
    <source>
        <dbReference type="ARBA" id="ARBA00022764"/>
    </source>
</evidence>
<evidence type="ECO:0000313" key="7">
    <source>
        <dbReference type="EMBL" id="MBB4005364.1"/>
    </source>
</evidence>
<keyword evidence="8" id="KW-1185">Reference proteome</keyword>
<dbReference type="GO" id="GO:0042597">
    <property type="term" value="C:periplasmic space"/>
    <property type="evidence" value="ECO:0007669"/>
    <property type="project" value="UniProtKB-SubCell"/>
</dbReference>